<dbReference type="KEGG" id="tcl:Tchl_2465"/>
<dbReference type="Proteomes" id="UP000185739">
    <property type="component" value="Chromosome"/>
</dbReference>
<name>A0A1H5XQB4_9RHOO</name>
<organism evidence="1 2">
    <name type="scientific">Thauera chlorobenzoica</name>
    <dbReference type="NCBI Taxonomy" id="96773"/>
    <lineage>
        <taxon>Bacteria</taxon>
        <taxon>Pseudomonadati</taxon>
        <taxon>Pseudomonadota</taxon>
        <taxon>Betaproteobacteria</taxon>
        <taxon>Rhodocyclales</taxon>
        <taxon>Zoogloeaceae</taxon>
        <taxon>Thauera</taxon>
    </lineage>
</organism>
<reference evidence="1 2" key="1">
    <citation type="submission" date="2016-12" db="EMBL/GenBank/DDBJ databases">
        <title>Complete genome sequence of Thauera chlorobenzoica, a Betaproteobacterium degrading haloaromatics anaerobically to CO2 and halides.</title>
        <authorList>
            <person name="Goris T."/>
            <person name="Mergelsberg M."/>
            <person name="Boll M."/>
        </authorList>
    </citation>
    <scope>NUCLEOTIDE SEQUENCE [LARGE SCALE GENOMIC DNA]</scope>
    <source>
        <strain evidence="1 2">3CB1</strain>
    </source>
</reference>
<protein>
    <submittedName>
        <fullName evidence="1">Uncharacterized protein</fullName>
    </submittedName>
</protein>
<dbReference type="AlphaFoldDB" id="A0A1H5XQB4"/>
<accession>A0A1H5XQB4</accession>
<gene>
    <name evidence="1" type="ORF">Tchl_2465</name>
</gene>
<proteinExistence type="predicted"/>
<keyword evidence="2" id="KW-1185">Reference proteome</keyword>
<evidence type="ECO:0000313" key="2">
    <source>
        <dbReference type="Proteomes" id="UP000185739"/>
    </source>
</evidence>
<evidence type="ECO:0000313" key="1">
    <source>
        <dbReference type="EMBL" id="APR05295.1"/>
    </source>
</evidence>
<sequence length="87" mass="9795">MRTRPPLKLSRLFRPRDPRFWLMIALNLLSAVLAWVLRTYPLVPLATALMAVFALGNALLGMRIAFDLLRDKRIGAAGAARRDHDPS</sequence>
<dbReference type="EMBL" id="CP018839">
    <property type="protein sequence ID" value="APR05295.1"/>
    <property type="molecule type" value="Genomic_DNA"/>
</dbReference>
<dbReference type="OrthoDB" id="8527676at2"/>